<reference evidence="3" key="2">
    <citation type="submission" date="2025-09" db="UniProtKB">
        <authorList>
            <consortium name="Ensembl"/>
        </authorList>
    </citation>
    <scope>IDENTIFICATION</scope>
</reference>
<evidence type="ECO:0000256" key="1">
    <source>
        <dbReference type="PROSITE-ProRule" id="PRU00191"/>
    </source>
</evidence>
<dbReference type="Ensembl" id="ENSAOWT00000009753.1">
    <property type="protein sequence ID" value="ENSAOWP00000008625.1"/>
    <property type="gene ID" value="ENSAOWG00000005923.1"/>
</dbReference>
<sequence>LPRWYHDNLTRHAAEALLLSNGQDGSYLLRKNDLQVSFQGVNKNCLNMYF</sequence>
<dbReference type="Pfam" id="PF00017">
    <property type="entry name" value="SH2"/>
    <property type="match status" value="1"/>
</dbReference>
<dbReference type="SUPFAM" id="SSF55550">
    <property type="entry name" value="SH2 domain"/>
    <property type="match status" value="1"/>
</dbReference>
<accession>A0A8B9PLL1</accession>
<dbReference type="Gene3D" id="3.30.505.10">
    <property type="entry name" value="SH2 domain"/>
    <property type="match status" value="1"/>
</dbReference>
<dbReference type="AlphaFoldDB" id="A0A8B9PLL1"/>
<dbReference type="PROSITE" id="PS50001">
    <property type="entry name" value="SH2"/>
    <property type="match status" value="1"/>
</dbReference>
<name>A0A8B9PLL1_APTOW</name>
<proteinExistence type="predicted"/>
<dbReference type="Proteomes" id="UP000694424">
    <property type="component" value="Unplaced"/>
</dbReference>
<feature type="domain" description="SH2" evidence="2">
    <location>
        <begin position="4"/>
        <end position="50"/>
    </location>
</feature>
<evidence type="ECO:0000313" key="4">
    <source>
        <dbReference type="Proteomes" id="UP000694424"/>
    </source>
</evidence>
<keyword evidence="4" id="KW-1185">Reference proteome</keyword>
<evidence type="ECO:0000313" key="3">
    <source>
        <dbReference type="Ensembl" id="ENSAOWP00000008625.1"/>
    </source>
</evidence>
<protein>
    <recommendedName>
        <fullName evidence="2">SH2 domain-containing protein</fullName>
    </recommendedName>
</protein>
<evidence type="ECO:0000259" key="2">
    <source>
        <dbReference type="PROSITE" id="PS50001"/>
    </source>
</evidence>
<organism evidence="3 4">
    <name type="scientific">Apteryx owenii</name>
    <name type="common">Little spotted kiwi</name>
    <dbReference type="NCBI Taxonomy" id="8824"/>
    <lineage>
        <taxon>Eukaryota</taxon>
        <taxon>Metazoa</taxon>
        <taxon>Chordata</taxon>
        <taxon>Craniata</taxon>
        <taxon>Vertebrata</taxon>
        <taxon>Euteleostomi</taxon>
        <taxon>Archelosauria</taxon>
        <taxon>Archosauria</taxon>
        <taxon>Dinosauria</taxon>
        <taxon>Saurischia</taxon>
        <taxon>Theropoda</taxon>
        <taxon>Coelurosauria</taxon>
        <taxon>Aves</taxon>
        <taxon>Palaeognathae</taxon>
        <taxon>Apterygiformes</taxon>
        <taxon>Apterygidae</taxon>
        <taxon>Apteryx</taxon>
    </lineage>
</organism>
<dbReference type="InterPro" id="IPR000980">
    <property type="entry name" value="SH2"/>
</dbReference>
<reference evidence="3" key="1">
    <citation type="submission" date="2025-08" db="UniProtKB">
        <authorList>
            <consortium name="Ensembl"/>
        </authorList>
    </citation>
    <scope>IDENTIFICATION</scope>
</reference>
<keyword evidence="1" id="KW-0727">SH2 domain</keyword>
<dbReference type="InterPro" id="IPR036860">
    <property type="entry name" value="SH2_dom_sf"/>
</dbReference>